<dbReference type="EMBL" id="JADXDR010000125">
    <property type="protein sequence ID" value="KAI7838449.1"/>
    <property type="molecule type" value="Genomic_DNA"/>
</dbReference>
<keyword evidence="8" id="KW-1185">Reference proteome</keyword>
<accession>A0AAD5DL59</accession>
<name>A0AAD5DL59_9CHLO</name>
<evidence type="ECO:0000313" key="7">
    <source>
        <dbReference type="EMBL" id="KAI7838449.1"/>
    </source>
</evidence>
<evidence type="ECO:0000256" key="3">
    <source>
        <dbReference type="ARBA" id="ARBA00023242"/>
    </source>
</evidence>
<feature type="compositionally biased region" description="Basic and acidic residues" evidence="5">
    <location>
        <begin position="137"/>
        <end position="162"/>
    </location>
</feature>
<gene>
    <name evidence="7" type="ORF">COHA_007712</name>
</gene>
<dbReference type="GO" id="GO:0005730">
    <property type="term" value="C:nucleolus"/>
    <property type="evidence" value="ECO:0007669"/>
    <property type="project" value="UniProtKB-SubCell"/>
</dbReference>
<dbReference type="Gene3D" id="3.30.70.330">
    <property type="match status" value="1"/>
</dbReference>
<feature type="region of interest" description="Disordered" evidence="5">
    <location>
        <begin position="1"/>
        <end position="32"/>
    </location>
</feature>
<evidence type="ECO:0000256" key="5">
    <source>
        <dbReference type="SAM" id="MobiDB-lite"/>
    </source>
</evidence>
<protein>
    <recommendedName>
        <fullName evidence="6">RRM domain-containing protein</fullName>
    </recommendedName>
</protein>
<dbReference type="InterPro" id="IPR000504">
    <property type="entry name" value="RRM_dom"/>
</dbReference>
<dbReference type="CDD" id="cd12307">
    <property type="entry name" value="RRM_NIFK_like"/>
    <property type="match status" value="1"/>
</dbReference>
<dbReference type="InterPro" id="IPR012677">
    <property type="entry name" value="Nucleotide-bd_a/b_plait_sf"/>
</dbReference>
<dbReference type="InterPro" id="IPR035979">
    <property type="entry name" value="RBD_domain_sf"/>
</dbReference>
<evidence type="ECO:0000259" key="6">
    <source>
        <dbReference type="PROSITE" id="PS50102"/>
    </source>
</evidence>
<reference evidence="7" key="1">
    <citation type="submission" date="2020-11" db="EMBL/GenBank/DDBJ databases">
        <title>Chlorella ohadii genome sequencing and assembly.</title>
        <authorList>
            <person name="Murik O."/>
            <person name="Treves H."/>
            <person name="Kedem I."/>
            <person name="Shotland Y."/>
            <person name="Kaplan A."/>
        </authorList>
    </citation>
    <scope>NUCLEOTIDE SEQUENCE</scope>
    <source>
        <strain evidence="7">1</strain>
    </source>
</reference>
<feature type="compositionally biased region" description="Basic and acidic residues" evidence="5">
    <location>
        <begin position="1"/>
        <end position="18"/>
    </location>
</feature>
<organism evidence="7 8">
    <name type="scientific">Chlorella ohadii</name>
    <dbReference type="NCBI Taxonomy" id="2649997"/>
    <lineage>
        <taxon>Eukaryota</taxon>
        <taxon>Viridiplantae</taxon>
        <taxon>Chlorophyta</taxon>
        <taxon>core chlorophytes</taxon>
        <taxon>Trebouxiophyceae</taxon>
        <taxon>Chlorellales</taxon>
        <taxon>Chlorellaceae</taxon>
        <taxon>Chlorella clade</taxon>
        <taxon>Chlorella</taxon>
    </lineage>
</organism>
<sequence>MPKRKAAERDEAAERGEQQGDGPSTSQQQQASKVVYLGHLPHGFYEKQLKEYFSQFGKVTKVRLSRNKKSGKSKGYAFLEFSSAEVAKIASAAMDGYMLFSQKLASRVLPADEVHPDMFKGANRVFKQVPWQKIERERQNRDRTAAEAEKRARQAVERDERRQRRIAQAGIDYQYEPLAAQVPKKAKKTVFED</sequence>
<comment type="subcellular location">
    <subcellularLocation>
        <location evidence="1">Nucleus</location>
        <location evidence="1">Nucleolus</location>
    </subcellularLocation>
</comment>
<dbReference type="Pfam" id="PF00076">
    <property type="entry name" value="RRM_1"/>
    <property type="match status" value="1"/>
</dbReference>
<evidence type="ECO:0000313" key="8">
    <source>
        <dbReference type="Proteomes" id="UP001205105"/>
    </source>
</evidence>
<dbReference type="AlphaFoldDB" id="A0AAD5DL59"/>
<dbReference type="PROSITE" id="PS50102">
    <property type="entry name" value="RRM"/>
    <property type="match status" value="1"/>
</dbReference>
<feature type="region of interest" description="Disordered" evidence="5">
    <location>
        <begin position="137"/>
        <end position="163"/>
    </location>
</feature>
<dbReference type="SMART" id="SM00360">
    <property type="entry name" value="RRM"/>
    <property type="match status" value="1"/>
</dbReference>
<dbReference type="SUPFAM" id="SSF54928">
    <property type="entry name" value="RNA-binding domain, RBD"/>
    <property type="match status" value="1"/>
</dbReference>
<keyword evidence="3" id="KW-0539">Nucleus</keyword>
<proteinExistence type="predicted"/>
<comment type="caution">
    <text evidence="7">The sequence shown here is derived from an EMBL/GenBank/DDBJ whole genome shotgun (WGS) entry which is preliminary data.</text>
</comment>
<dbReference type="GO" id="GO:0003723">
    <property type="term" value="F:RNA binding"/>
    <property type="evidence" value="ECO:0007669"/>
    <property type="project" value="UniProtKB-UniRule"/>
</dbReference>
<evidence type="ECO:0000256" key="2">
    <source>
        <dbReference type="ARBA" id="ARBA00022884"/>
    </source>
</evidence>
<dbReference type="PANTHER" id="PTHR46754">
    <property type="entry name" value="MKI67 FHA DOMAIN-INTERACTING NUCLEOLAR PHOSPHOPROTEIN"/>
    <property type="match status" value="1"/>
</dbReference>
<evidence type="ECO:0000256" key="4">
    <source>
        <dbReference type="PROSITE-ProRule" id="PRU00176"/>
    </source>
</evidence>
<evidence type="ECO:0000256" key="1">
    <source>
        <dbReference type="ARBA" id="ARBA00004604"/>
    </source>
</evidence>
<keyword evidence="2 4" id="KW-0694">RNA-binding</keyword>
<dbReference type="Proteomes" id="UP001205105">
    <property type="component" value="Unassembled WGS sequence"/>
</dbReference>
<feature type="compositionally biased region" description="Polar residues" evidence="5">
    <location>
        <begin position="21"/>
        <end position="32"/>
    </location>
</feature>
<feature type="domain" description="RRM" evidence="6">
    <location>
        <begin position="33"/>
        <end position="116"/>
    </location>
</feature>